<dbReference type="Pfam" id="PF07727">
    <property type="entry name" value="RVT_2"/>
    <property type="match status" value="2"/>
</dbReference>
<dbReference type="InterPro" id="IPR043502">
    <property type="entry name" value="DNA/RNA_pol_sf"/>
</dbReference>
<sequence>MSTVRLFLALVSIHNWHLEQLDVHNAFLHGDLDEEIYMELPVGLQLKGDSQLEGKKLVYYSLFIRSNKDDFVALLVYVDDIILGSSSLTAIDSVKAYLHDQFKIRDLGMLKYFLGLEVARSKSGIHVCQRKYALKIIESAGLLGSKVVTTPMEPNHKLTHSSGECLSDVTGYHRLIGKLIYLSTTRPDITYFVGILSQFMDKPTHTHVLMAHRILKYLKGSVG</sequence>
<accession>A0A833X968</accession>
<protein>
    <recommendedName>
        <fullName evidence="1">Reverse transcriptase Ty1/copia-type domain-containing protein</fullName>
    </recommendedName>
</protein>
<feature type="domain" description="Reverse transcriptase Ty1/copia-type" evidence="1">
    <location>
        <begin position="61"/>
        <end position="153"/>
    </location>
</feature>
<reference evidence="2" key="1">
    <citation type="submission" date="2015-10" db="EMBL/GenBank/DDBJ databases">
        <authorList>
            <person name="Martinez-Garcia P.J."/>
            <person name="Crepeau M.W."/>
            <person name="Puiu D."/>
            <person name="Gonzalez-Ibeas D."/>
            <person name="Whalen J."/>
            <person name="Stevens K."/>
            <person name="Paul R."/>
            <person name="Butterfield T."/>
            <person name="Britton M."/>
            <person name="Reagan R."/>
            <person name="Chakraborty S."/>
            <person name="Walawage S.L."/>
            <person name="Vasquez-Gross H.A."/>
            <person name="Cardeno C."/>
            <person name="Famula R."/>
            <person name="Pratt K."/>
            <person name="Kuruganti S."/>
            <person name="Aradhya M.K."/>
            <person name="Leslie C.A."/>
            <person name="Dandekar A.M."/>
            <person name="Salzberg S.L."/>
            <person name="Wegrzyn J.L."/>
            <person name="Langley C.H."/>
            <person name="Neale D.B."/>
        </authorList>
    </citation>
    <scope>NUCLEOTIDE SEQUENCE</scope>
    <source>
        <tissue evidence="2">Leaves</tissue>
    </source>
</reference>
<evidence type="ECO:0000259" key="1">
    <source>
        <dbReference type="Pfam" id="PF07727"/>
    </source>
</evidence>
<reference evidence="2" key="2">
    <citation type="submission" date="2020-03" db="EMBL/GenBank/DDBJ databases">
        <title>Walnut 2.0.</title>
        <authorList>
            <person name="Marrano A."/>
            <person name="Britton M."/>
            <person name="Zimin A.V."/>
            <person name="Zaini P.A."/>
            <person name="Workman R."/>
            <person name="Puiu D."/>
            <person name="Bianco L."/>
            <person name="Allen B.J."/>
            <person name="Troggio M."/>
            <person name="Leslie C.A."/>
            <person name="Timp W."/>
            <person name="Dendekar A."/>
            <person name="Salzberg S.L."/>
            <person name="Neale D.B."/>
        </authorList>
    </citation>
    <scope>NUCLEOTIDE SEQUENCE</scope>
    <source>
        <tissue evidence="2">Leaves</tissue>
    </source>
</reference>
<dbReference type="EMBL" id="LIHL02000011">
    <property type="protein sequence ID" value="KAF5453775.1"/>
    <property type="molecule type" value="Genomic_DNA"/>
</dbReference>
<evidence type="ECO:0000313" key="3">
    <source>
        <dbReference type="Proteomes" id="UP000619265"/>
    </source>
</evidence>
<name>A0A833X968_JUGRE</name>
<dbReference type="SUPFAM" id="SSF56672">
    <property type="entry name" value="DNA/RNA polymerases"/>
    <property type="match status" value="1"/>
</dbReference>
<dbReference type="Proteomes" id="UP000619265">
    <property type="component" value="Unassembled WGS sequence"/>
</dbReference>
<dbReference type="Gramene" id="Jr11_00100_p1">
    <property type="protein sequence ID" value="cds.Jr11_00100_p1"/>
    <property type="gene ID" value="Jr11_00100"/>
</dbReference>
<gene>
    <name evidence="2" type="ORF">F2P56_023495</name>
</gene>
<proteinExistence type="predicted"/>
<dbReference type="PANTHER" id="PTHR11439:SF498">
    <property type="entry name" value="DNAK FAMILY PROTEIN"/>
    <property type="match status" value="1"/>
</dbReference>
<dbReference type="AlphaFoldDB" id="A0A833X968"/>
<comment type="caution">
    <text evidence="2">The sequence shown here is derived from an EMBL/GenBank/DDBJ whole genome shotgun (WGS) entry which is preliminary data.</text>
</comment>
<organism evidence="2 3">
    <name type="scientific">Juglans regia</name>
    <name type="common">English walnut</name>
    <dbReference type="NCBI Taxonomy" id="51240"/>
    <lineage>
        <taxon>Eukaryota</taxon>
        <taxon>Viridiplantae</taxon>
        <taxon>Streptophyta</taxon>
        <taxon>Embryophyta</taxon>
        <taxon>Tracheophyta</taxon>
        <taxon>Spermatophyta</taxon>
        <taxon>Magnoliopsida</taxon>
        <taxon>eudicotyledons</taxon>
        <taxon>Gunneridae</taxon>
        <taxon>Pentapetalae</taxon>
        <taxon>rosids</taxon>
        <taxon>fabids</taxon>
        <taxon>Fagales</taxon>
        <taxon>Juglandaceae</taxon>
        <taxon>Juglans</taxon>
    </lineage>
</organism>
<evidence type="ECO:0000313" key="2">
    <source>
        <dbReference type="EMBL" id="KAF5453775.1"/>
    </source>
</evidence>
<dbReference type="InterPro" id="IPR013103">
    <property type="entry name" value="RVT_2"/>
</dbReference>
<dbReference type="PANTHER" id="PTHR11439">
    <property type="entry name" value="GAG-POL-RELATED RETROTRANSPOSON"/>
    <property type="match status" value="1"/>
</dbReference>
<feature type="domain" description="Reverse transcriptase Ty1/copia-type" evidence="1">
    <location>
        <begin position="2"/>
        <end position="50"/>
    </location>
</feature>